<sequence length="119" mass="13467">MDPWARCRQEDIRQQWSVEMTEAFRAEEVGDTLLFRLPSMCAELCFPAAFWQQEMLRFACAIEVVCCSFLEAVRVMEIAQFCEFYRGEVPLAAMAPLSNAVPSADPHANYLGPLLASQP</sequence>
<dbReference type="Proteomes" id="UP000054843">
    <property type="component" value="Unassembled WGS sequence"/>
</dbReference>
<name>A0A0V1N4E1_9BILA</name>
<proteinExistence type="predicted"/>
<evidence type="ECO:0000313" key="2">
    <source>
        <dbReference type="Proteomes" id="UP000054843"/>
    </source>
</evidence>
<keyword evidence="2" id="KW-1185">Reference proteome</keyword>
<reference evidence="1 2" key="1">
    <citation type="submission" date="2015-01" db="EMBL/GenBank/DDBJ databases">
        <title>Evolution of Trichinella species and genotypes.</title>
        <authorList>
            <person name="Korhonen P.K."/>
            <person name="Edoardo P."/>
            <person name="Giuseppe L.R."/>
            <person name="Gasser R.B."/>
        </authorList>
    </citation>
    <scope>NUCLEOTIDE SEQUENCE [LARGE SCALE GENOMIC DNA]</scope>
    <source>
        <strain evidence="1">ISS1980</strain>
    </source>
</reference>
<dbReference type="EMBL" id="JYDO01000009">
    <property type="protein sequence ID" value="KRZ78865.1"/>
    <property type="molecule type" value="Genomic_DNA"/>
</dbReference>
<comment type="caution">
    <text evidence="1">The sequence shown here is derived from an EMBL/GenBank/DDBJ whole genome shotgun (WGS) entry which is preliminary data.</text>
</comment>
<organism evidence="1 2">
    <name type="scientific">Trichinella papuae</name>
    <dbReference type="NCBI Taxonomy" id="268474"/>
    <lineage>
        <taxon>Eukaryota</taxon>
        <taxon>Metazoa</taxon>
        <taxon>Ecdysozoa</taxon>
        <taxon>Nematoda</taxon>
        <taxon>Enoplea</taxon>
        <taxon>Dorylaimia</taxon>
        <taxon>Trichinellida</taxon>
        <taxon>Trichinellidae</taxon>
        <taxon>Trichinella</taxon>
    </lineage>
</organism>
<accession>A0A0V1N4E1</accession>
<gene>
    <name evidence="1" type="ORF">T10_8415</name>
</gene>
<dbReference type="AlphaFoldDB" id="A0A0V1N4E1"/>
<protein>
    <submittedName>
        <fullName evidence="1">Uncharacterized protein</fullName>
    </submittedName>
</protein>
<evidence type="ECO:0000313" key="1">
    <source>
        <dbReference type="EMBL" id="KRZ78865.1"/>
    </source>
</evidence>